<dbReference type="Pfam" id="PF04691">
    <property type="entry name" value="ApoC-I"/>
    <property type="match status" value="1"/>
</dbReference>
<keyword evidence="6" id="KW-0445">Lipid transport</keyword>
<protein>
    <submittedName>
        <fullName evidence="8 10">Apolipoprotein C-I</fullName>
    </submittedName>
</protein>
<reference evidence="10" key="6">
    <citation type="journal article" date="2013" name="PLoS ONE">
        <title>Transcriptomic analyses of sexual dimorphism of the zebrafish liver and the effect of sex hormones.</title>
        <authorList>
            <person name="Zheng W."/>
            <person name="Xu H."/>
            <person name="Lam S.H."/>
            <person name="Luo H."/>
            <person name="Karuturi R.K."/>
            <person name="Gong Z."/>
        </authorList>
    </citation>
    <scope>NUCLEOTIDE SEQUENCE</scope>
    <source>
        <strain evidence="10">Tuebingen</strain>
    </source>
</reference>
<reference evidence="10" key="13">
    <citation type="submission" date="2025-04" db="UniProtKB">
        <authorList>
            <consortium name="RefSeq"/>
        </authorList>
    </citation>
    <scope>IDENTIFICATION</scope>
    <source>
        <strain evidence="10">Tuebingen</strain>
    </source>
</reference>
<keyword evidence="4" id="KW-0964">Secreted</keyword>
<reference evidence="10" key="10">
    <citation type="journal article" date="2021" name="Nat. Commun.">
        <title>In situ and transcriptomic identification of microglia in synapse-rich regions of the developing zebrafish brain.</title>
        <authorList>
            <person name="Silva N.J."/>
            <person name="Dorman L.C."/>
            <person name="Vainchtein I.D."/>
            <person name="Horneck N.C."/>
            <person name="Molofsky A.V."/>
        </authorList>
    </citation>
    <scope>NUCLEOTIDE SEQUENCE</scope>
    <source>
        <strain evidence="10">Tuebingen</strain>
    </source>
</reference>
<evidence type="ECO:0000313" key="9">
    <source>
        <dbReference type="Proteomes" id="UP000000437"/>
    </source>
</evidence>
<organism evidence="8">
    <name type="scientific">Danio rerio</name>
    <name type="common">Zebrafish</name>
    <name type="synonym">Brachydanio rerio</name>
    <dbReference type="NCBI Taxonomy" id="7955"/>
    <lineage>
        <taxon>Eukaryota</taxon>
        <taxon>Metazoa</taxon>
        <taxon>Chordata</taxon>
        <taxon>Craniata</taxon>
        <taxon>Vertebrata</taxon>
        <taxon>Euteleostomi</taxon>
        <taxon>Actinopterygii</taxon>
        <taxon>Neopterygii</taxon>
        <taxon>Teleostei</taxon>
        <taxon>Ostariophysi</taxon>
        <taxon>Cypriniformes</taxon>
        <taxon>Danionidae</taxon>
        <taxon>Danioninae</taxon>
        <taxon>Danio</taxon>
    </lineage>
</organism>
<dbReference type="AlphaFoldDB" id="E9QFX0"/>
<proteinExistence type="evidence at protein level"/>
<dbReference type="AGR" id="ZFIN:ZDB-GENE-030131-1074"/>
<reference evidence="10" key="1">
    <citation type="journal article" date="2006" name="Dev. Biol.">
        <title>HNF factors form a network to regulate liver-enriched genes in zebrafish.</title>
        <authorList>
            <person name="Cheng W."/>
            <person name="Guo L."/>
            <person name="Zhang Z."/>
            <person name="Soo H.M."/>
            <person name="Wen C."/>
            <person name="Wu W."/>
            <person name="Peng J."/>
        </authorList>
    </citation>
    <scope>NUCLEOTIDE SEQUENCE</scope>
    <source>
        <strain evidence="10">Tuebingen</strain>
    </source>
</reference>
<reference evidence="8 9" key="5">
    <citation type="journal article" date="2013" name="Nature">
        <title>The zebrafish reference genome sequence and its relationship to the human genome.</title>
        <authorList>
            <consortium name="Genome Reference Consortium Zebrafish"/>
            <person name="Howe K."/>
            <person name="Clark M.D."/>
            <person name="Torroja C.F."/>
            <person name="Torrance J."/>
            <person name="Berthelot C."/>
            <person name="Muffato M."/>
            <person name="Collins J.E."/>
            <person name="Humphray S."/>
            <person name="McLaren K."/>
            <person name="Matthews L."/>
            <person name="McLaren S."/>
            <person name="Sealy I."/>
            <person name="Caccamo M."/>
            <person name="Churcher C."/>
            <person name="Scott C."/>
            <person name="Barrett J.C."/>
            <person name="Koch R."/>
            <person name="Rauch G.J."/>
            <person name="White S."/>
            <person name="Chow W."/>
            <person name="Kilian B."/>
            <person name="Quintais L.T."/>
            <person name="Guerra-Assuncao J.A."/>
            <person name="Zhou Y."/>
            <person name="Gu Y."/>
            <person name="Yen J."/>
            <person name="Vogel J.H."/>
            <person name="Eyre T."/>
            <person name="Redmond S."/>
            <person name="Banerjee R."/>
            <person name="Chi J."/>
            <person name="Fu B."/>
            <person name="Langley E."/>
            <person name="Maguire S.F."/>
            <person name="Laird G.K."/>
            <person name="Lloyd D."/>
            <person name="Kenyon E."/>
            <person name="Donaldson S."/>
            <person name="Sehra H."/>
            <person name="Almeida-King J."/>
            <person name="Loveland J."/>
            <person name="Trevanion S."/>
            <person name="Jones M."/>
            <person name="Quail M."/>
            <person name="Willey D."/>
            <person name="Hunt A."/>
            <person name="Burton J."/>
            <person name="Sims S."/>
            <person name="McLay K."/>
            <person name="Plumb B."/>
            <person name="Davis J."/>
            <person name="Clee C."/>
            <person name="Oliver K."/>
            <person name="Clark R."/>
            <person name="Riddle C."/>
            <person name="Elliot D."/>
            <person name="Eliott D."/>
            <person name="Threadgold G."/>
            <person name="Harden G."/>
            <person name="Ware D."/>
            <person name="Begum S."/>
            <person name="Mortimore B."/>
            <person name="Mortimer B."/>
            <person name="Kerry G."/>
            <person name="Heath P."/>
            <person name="Phillimore B."/>
            <person name="Tracey A."/>
            <person name="Corby N."/>
            <person name="Dunn M."/>
            <person name="Johnson C."/>
            <person name="Wood J."/>
            <person name="Clark S."/>
            <person name="Pelan S."/>
            <person name="Griffiths G."/>
            <person name="Smith M."/>
            <person name="Glithero R."/>
            <person name="Howden P."/>
            <person name="Barker N."/>
            <person name="Lloyd C."/>
            <person name="Stevens C."/>
            <person name="Harley J."/>
            <person name="Holt K."/>
            <person name="Panagiotidis G."/>
            <person name="Lovell J."/>
            <person name="Beasley H."/>
            <person name="Henderson C."/>
            <person name="Gordon D."/>
            <person name="Auger K."/>
            <person name="Wright D."/>
            <person name="Collins J."/>
            <person name="Raisen C."/>
            <person name="Dyer L."/>
            <person name="Leung K."/>
            <person name="Robertson L."/>
            <person name="Ambridge K."/>
            <person name="Leongamornlert D."/>
            <person name="McGuire S."/>
            <person name="Gilderthorp R."/>
            <person name="Griffiths C."/>
            <person name="Manthravadi D."/>
            <person name="Nichol S."/>
            <person name="Barker G."/>
            <person name="Whitehead S."/>
            <person name="Kay M."/>
            <person name="Brown J."/>
            <person name="Murnane C."/>
            <person name="Gray E."/>
            <person name="Humphries M."/>
            <person name="Sycamore N."/>
            <person name="Barker D."/>
            <person name="Saunders D."/>
            <person name="Wallis J."/>
            <person name="Babbage A."/>
            <person name="Hammond S."/>
            <person name="Mashreghi-Mohammadi M."/>
            <person name="Barr L."/>
            <person name="Martin S."/>
            <person name="Wray P."/>
            <person name="Ellington A."/>
            <person name="Matthews N."/>
            <person name="Ellwood M."/>
            <person name="Woodmansey R."/>
            <person name="Clark G."/>
            <person name="Cooper J."/>
            <person name="Cooper J."/>
            <person name="Tromans A."/>
            <person name="Grafham D."/>
            <person name="Skuce C."/>
            <person name="Pandian R."/>
            <person name="Andrews R."/>
            <person name="Harrison E."/>
            <person name="Kimberley A."/>
            <person name="Garnett J."/>
            <person name="Fosker N."/>
            <person name="Hall R."/>
            <person name="Garner P."/>
            <person name="Kelly D."/>
            <person name="Bird C."/>
            <person name="Palmer S."/>
            <person name="Gehring I."/>
            <person name="Berger A."/>
            <person name="Dooley C.M."/>
            <person name="Ersan-Urun Z."/>
            <person name="Eser C."/>
            <person name="Geiger H."/>
            <person name="Geisler M."/>
            <person name="Karotki L."/>
            <person name="Kirn A."/>
            <person name="Konantz J."/>
            <person name="Konantz M."/>
            <person name="Oberlander M."/>
            <person name="Rudolph-Geiger S."/>
            <person name="Teucke M."/>
            <person name="Lanz C."/>
            <person name="Raddatz G."/>
            <person name="Osoegawa K."/>
            <person name="Zhu B."/>
            <person name="Rapp A."/>
            <person name="Widaa S."/>
            <person name="Langford C."/>
            <person name="Yang F."/>
            <person name="Schuster S.C."/>
            <person name="Carter N.P."/>
            <person name="Harrow J."/>
            <person name="Ning Z."/>
            <person name="Herrero J."/>
            <person name="Searle S.M."/>
            <person name="Enright A."/>
            <person name="Geisler R."/>
            <person name="Plasterk R.H."/>
            <person name="Lee C."/>
            <person name="Westerfield M."/>
            <person name="de Jong P.J."/>
            <person name="Zon L.I."/>
            <person name="Postlethwait J.H."/>
            <person name="Nusslein-Volhard C."/>
            <person name="Hubbard T.J."/>
            <person name="Roest Crollius H."/>
            <person name="Rogers J."/>
            <person name="Stemple D.L."/>
        </authorList>
    </citation>
    <scope>NUCLEOTIDE SEQUENCE [LARGE SCALE GENOMIC DNA]</scope>
    <source>
        <strain evidence="8">Tuebingen</strain>
    </source>
</reference>
<evidence type="ECO:0000256" key="1">
    <source>
        <dbReference type="ARBA" id="ARBA00004613"/>
    </source>
</evidence>
<keyword evidence="12" id="KW-1267">Proteomics identification</keyword>
<dbReference type="GeneID" id="570638"/>
<dbReference type="PANTHER" id="PTHR16565">
    <property type="entry name" value="APOLIPOPROTEIN C-I"/>
    <property type="match status" value="1"/>
</dbReference>
<reference evidence="10" key="9">
    <citation type="journal article" date="2020" name="Environ. Sci. Technol.">
        <title>Probiotic Modulation of Lipid Metabolism Disorders Caused by Perfluorobutanesulfonate Pollution in Zebrafish.</title>
        <authorList>
            <person name="Chen L."/>
            <person name="Lam J.C.W."/>
            <person name="Tang L."/>
            <person name="Hu C."/>
            <person name="Liu M."/>
            <person name="Lam P.K.S."/>
            <person name="Zhou B."/>
        </authorList>
    </citation>
    <scope>NUCLEOTIDE SEQUENCE</scope>
    <source>
        <strain evidence="10">Tuebingen</strain>
    </source>
</reference>
<evidence type="ECO:0000256" key="7">
    <source>
        <dbReference type="SAM" id="SignalP"/>
    </source>
</evidence>
<evidence type="ECO:0007829" key="12">
    <source>
        <dbReference type="PeptideAtlas" id="E9QFX0"/>
    </source>
</evidence>
<reference evidence="10" key="7">
    <citation type="journal article" date="2013" name="Sci. China Life Sci.">
        <title>Apolipoprotein C1 regulates epiboly during gastrulation in zebrafish.</title>
        <authorList>
            <person name="Wang Y."/>
            <person name="Zhou L."/>
            <person name="Li Z."/>
            <person name="Li W."/>
            <person name="Gui J."/>
        </authorList>
    </citation>
    <scope>NUCLEOTIDE SEQUENCE</scope>
    <source>
        <strain evidence="10">Tuebingen</strain>
    </source>
</reference>
<dbReference type="GO" id="GO:0042074">
    <property type="term" value="P:cell migration involved in gastrulation"/>
    <property type="evidence" value="ECO:0000315"/>
    <property type="project" value="ZFIN"/>
</dbReference>
<keyword evidence="3" id="KW-0813">Transport</keyword>
<dbReference type="GO" id="GO:0042157">
    <property type="term" value="P:lipoprotein metabolic process"/>
    <property type="evidence" value="ECO:0007669"/>
    <property type="project" value="InterPro"/>
</dbReference>
<keyword evidence="9" id="KW-1185">Reference proteome</keyword>
<dbReference type="GO" id="GO:0006869">
    <property type="term" value="P:lipid transport"/>
    <property type="evidence" value="ECO:0007669"/>
    <property type="project" value="UniProtKB-KW"/>
</dbReference>
<dbReference type="ExpressionAtlas" id="E9QFX0">
    <property type="expression patterns" value="baseline and differential"/>
</dbReference>
<dbReference type="GeneTree" id="ENSGT00390000011584"/>
<evidence type="ECO:0000256" key="3">
    <source>
        <dbReference type="ARBA" id="ARBA00022448"/>
    </source>
</evidence>
<dbReference type="OrthoDB" id="8941712at2759"/>
<dbReference type="ZFIN" id="ZDB-GENE-030131-1074">
    <property type="gene designation" value="apoc1"/>
</dbReference>
<dbReference type="CTD" id="341"/>
<dbReference type="SMR" id="E9QFX0"/>
<dbReference type="InterPro" id="IPR043081">
    <property type="entry name" value="ApoC-1_sf"/>
</dbReference>
<sequence>MKLYLAAAVLMLVLAVHTEAQEEPTLEQHFTKFGTQMKEIAEDLADKTKTAFQNIEQSELGTKTRNWFNDQYEKLKQKMTETFN</sequence>
<accession>E9QFX0</accession>
<keyword evidence="5 7" id="KW-0732">Signal</keyword>
<reference evidence="8" key="3">
    <citation type="submission" date="2011-07" db="UniProtKB">
        <authorList>
            <consortium name="Ensembl"/>
        </authorList>
    </citation>
    <scope>IDENTIFICATION</scope>
    <source>
        <strain evidence="8">Tuebingen</strain>
    </source>
</reference>
<evidence type="ECO:0000256" key="5">
    <source>
        <dbReference type="ARBA" id="ARBA00022729"/>
    </source>
</evidence>
<comment type="subcellular location">
    <subcellularLocation>
        <location evidence="1">Secreted</location>
    </subcellularLocation>
</comment>
<dbReference type="GO" id="GO:0005576">
    <property type="term" value="C:extracellular region"/>
    <property type="evidence" value="ECO:0007669"/>
    <property type="project" value="UniProtKB-SubCell"/>
</dbReference>
<name>E9QFX0_DANRE</name>
<reference evidence="10" key="8">
    <citation type="journal article" date="2020" name="Elife">
        <title>Optogenetic investigation of BMP target gene expression diversity.</title>
        <authorList>
            <person name="Rogers K.W."/>
            <person name="ElGamacy M."/>
            <person name="Jordan B.M."/>
            <person name="Muller P."/>
        </authorList>
    </citation>
    <scope>NUCLEOTIDE SEQUENCE</scope>
    <source>
        <strain evidence="10">Tuebingen</strain>
    </source>
</reference>
<dbReference type="Ensembl" id="ENSDART00000132742.3">
    <property type="protein sequence ID" value="ENSDARP00000118222.1"/>
    <property type="gene ID" value="ENSDARG00000092170.3"/>
</dbReference>
<dbReference type="Bgee" id="ENSDARG00000092170">
    <property type="expression patterns" value="Expressed in liver and 26 other cell types or tissues"/>
</dbReference>
<evidence type="ECO:0000256" key="2">
    <source>
        <dbReference type="ARBA" id="ARBA00009204"/>
    </source>
</evidence>
<dbReference type="PANTHER" id="PTHR16565:SF2">
    <property type="entry name" value="APOLIPOPROTEIN C-I"/>
    <property type="match status" value="1"/>
</dbReference>
<evidence type="ECO:0000256" key="4">
    <source>
        <dbReference type="ARBA" id="ARBA00022525"/>
    </source>
</evidence>
<dbReference type="RefSeq" id="NP_001278816.1">
    <property type="nucleotide sequence ID" value="NM_001291887.1"/>
</dbReference>
<evidence type="ECO:0000313" key="11">
    <source>
        <dbReference type="ZFIN" id="ZDB-GENE-030131-1074"/>
    </source>
</evidence>
<dbReference type="EMBL" id="BX004983">
    <property type="status" value="NOT_ANNOTATED_CDS"/>
    <property type="molecule type" value="Genomic_DNA"/>
</dbReference>
<reference evidence="10" key="11">
    <citation type="journal article" date="2022" name="Biol. Open">
        <title>Modulation of retinoid-X-receptors differentially regulates expression of apolipoprotein genes apoc1 and apoeb by zebrafish microglia.</title>
        <authorList>
            <person name="Thiel W.A."/>
            <person name="Esposito E.J."/>
            <person name="Findley A.P."/>
            <person name="Blume Z.I."/>
            <person name="Mitchell D.M."/>
        </authorList>
    </citation>
    <scope>NUCLEOTIDE SEQUENCE</scope>
    <source>
        <strain evidence="10">Tuebingen</strain>
    </source>
</reference>
<reference evidence="10" key="2">
    <citation type="journal article" date="2008" name="Fish Physiol. Biochem.">
        <title>Molecular cloning and expression characterization of ApoC-I in the orange-spotted grouper.</title>
        <authorList>
            <person name="Wang Y."/>
            <person name="Zhou L."/>
            <person name="Li Z."/>
            <person name="Gui J.F."/>
        </authorList>
    </citation>
    <scope>NUCLEOTIDE SEQUENCE</scope>
    <source>
        <strain evidence="10">Tuebingen</strain>
    </source>
</reference>
<evidence type="ECO:0000313" key="8">
    <source>
        <dbReference type="Ensembl" id="ENSDARP00000118222"/>
    </source>
</evidence>
<reference evidence="10" key="12">
    <citation type="journal article" date="2022" name="Sci. Total Environ.">
        <title>Fecal transplantation from young zebrafish donors efficiently ameliorates the lipid metabolism disorder of aged recipients exposed to perfluorobutanesulfonate.</title>
        <authorList>
            <person name="Hu C."/>
            <person name="Sun B."/>
            <person name="Liu M."/>
            <person name="Yu J."/>
            <person name="Zhou X."/>
            <person name="Chen L."/>
        </authorList>
    </citation>
    <scope>NUCLEOTIDE SEQUENCE</scope>
    <source>
        <strain evidence="10">Tuebingen</strain>
    </source>
</reference>
<feature type="signal peptide" evidence="7">
    <location>
        <begin position="1"/>
        <end position="20"/>
    </location>
</feature>
<dbReference type="Gene3D" id="4.10.260.30">
    <property type="entry name" value="Apolipoprotein C-I"/>
    <property type="match status" value="1"/>
</dbReference>
<accession>A0A8M1P0R3</accession>
<dbReference type="InterPro" id="IPR006781">
    <property type="entry name" value="ApoC-I"/>
</dbReference>
<dbReference type="HOGENOM" id="CLU_160094_2_0_1"/>
<dbReference type="Proteomes" id="UP000000437">
    <property type="component" value="Chromosome 16"/>
</dbReference>
<evidence type="ECO:0000256" key="6">
    <source>
        <dbReference type="ARBA" id="ARBA00023055"/>
    </source>
</evidence>
<reference evidence="10" key="4">
    <citation type="journal article" date="2013" name="BMC Genomics">
        <title>MicroRNA-146 function in the innate immune transcriptome response of zebrafish embryos to Salmonella typhimurium infection.</title>
        <authorList>
            <person name="Ordas A."/>
            <person name="Kanwal Z."/>
            <person name="Lindenberg V."/>
            <person name="Rougeot J."/>
            <person name="Mink M."/>
            <person name="Spaink H.P."/>
            <person name="Meijer A.H."/>
        </authorList>
    </citation>
    <scope>NUCLEOTIDE SEQUENCE</scope>
    <source>
        <strain evidence="10">Tuebingen</strain>
    </source>
</reference>
<gene>
    <name evidence="8 10 11" type="primary">apoc1</name>
    <name evidence="10" type="synonym">apoc1l</name>
    <name evidence="10" type="synonym">fb58g10</name>
    <name evidence="10" type="synonym">wu:fb58g10</name>
</gene>
<feature type="chain" id="PRO_5035035332" evidence="7 10">
    <location>
        <begin position="21"/>
        <end position="84"/>
    </location>
</feature>
<comment type="similarity">
    <text evidence="2">Belongs to the apolipoprotein C1 family.</text>
</comment>
<evidence type="ECO:0000313" key="10">
    <source>
        <dbReference type="RefSeq" id="NP_001278816.1"/>
    </source>
</evidence>